<dbReference type="AlphaFoldDB" id="A0A317E0J0"/>
<evidence type="ECO:0000259" key="7">
    <source>
        <dbReference type="SMART" id="SM00062"/>
    </source>
</evidence>
<dbReference type="Pfam" id="PF09084">
    <property type="entry name" value="NMT1"/>
    <property type="match status" value="1"/>
</dbReference>
<keyword evidence="4" id="KW-0732">Signal</keyword>
<gene>
    <name evidence="8" type="ORF">DKG74_15875</name>
</gene>
<comment type="subcellular location">
    <subcellularLocation>
        <location evidence="1">Periplasm</location>
    </subcellularLocation>
</comment>
<evidence type="ECO:0000313" key="9">
    <source>
        <dbReference type="Proteomes" id="UP000245461"/>
    </source>
</evidence>
<organism evidence="8 9">
    <name type="scientific">Zavarzinia aquatilis</name>
    <dbReference type="NCBI Taxonomy" id="2211142"/>
    <lineage>
        <taxon>Bacteria</taxon>
        <taxon>Pseudomonadati</taxon>
        <taxon>Pseudomonadota</taxon>
        <taxon>Alphaproteobacteria</taxon>
        <taxon>Rhodospirillales</taxon>
        <taxon>Zavarziniaceae</taxon>
        <taxon>Zavarzinia</taxon>
    </lineage>
</organism>
<comment type="function">
    <text evidence="5">Part of a binding-protein-dependent transport system for aliphatic sulfonates. Putative binding protein.</text>
</comment>
<dbReference type="EMBL" id="QGLE01000010">
    <property type="protein sequence ID" value="PWR20161.1"/>
    <property type="molecule type" value="Genomic_DNA"/>
</dbReference>
<evidence type="ECO:0000256" key="6">
    <source>
        <dbReference type="ARBA" id="ARBA00070228"/>
    </source>
</evidence>
<evidence type="ECO:0000256" key="1">
    <source>
        <dbReference type="ARBA" id="ARBA00004418"/>
    </source>
</evidence>
<evidence type="ECO:0000256" key="2">
    <source>
        <dbReference type="ARBA" id="ARBA00010742"/>
    </source>
</evidence>
<accession>A0A317E0J0</accession>
<dbReference type="InterPro" id="IPR001638">
    <property type="entry name" value="Solute-binding_3/MltF_N"/>
</dbReference>
<dbReference type="PANTHER" id="PTHR30024:SF42">
    <property type="entry name" value="ALIPHATIC SULFONATES-BINDING PROTEIN-RELATED"/>
    <property type="match status" value="1"/>
</dbReference>
<dbReference type="NCBIfam" id="NF008588">
    <property type="entry name" value="PRK11553.1"/>
    <property type="match status" value="1"/>
</dbReference>
<dbReference type="RefSeq" id="WP_109907159.1">
    <property type="nucleotide sequence ID" value="NZ_QGLE01000010.1"/>
</dbReference>
<dbReference type="Gene3D" id="3.40.190.10">
    <property type="entry name" value="Periplasmic binding protein-like II"/>
    <property type="match status" value="2"/>
</dbReference>
<dbReference type="OrthoDB" id="7374754at2"/>
<evidence type="ECO:0000256" key="4">
    <source>
        <dbReference type="ARBA" id="ARBA00022729"/>
    </source>
</evidence>
<protein>
    <recommendedName>
        <fullName evidence="6">Putative aliphatic sulfonates-binding protein</fullName>
    </recommendedName>
</protein>
<reference evidence="8 9" key="1">
    <citation type="submission" date="2018-05" db="EMBL/GenBank/DDBJ databases">
        <title>Zavarzinia sp. HR-AS.</title>
        <authorList>
            <person name="Lee Y."/>
            <person name="Jeon C.O."/>
        </authorList>
    </citation>
    <scope>NUCLEOTIDE SEQUENCE [LARGE SCALE GENOMIC DNA]</scope>
    <source>
        <strain evidence="8 9">HR-AS</strain>
    </source>
</reference>
<dbReference type="GO" id="GO:0016020">
    <property type="term" value="C:membrane"/>
    <property type="evidence" value="ECO:0007669"/>
    <property type="project" value="InterPro"/>
</dbReference>
<evidence type="ECO:0000256" key="3">
    <source>
        <dbReference type="ARBA" id="ARBA00022448"/>
    </source>
</evidence>
<keyword evidence="9" id="KW-1185">Reference proteome</keyword>
<dbReference type="FunFam" id="3.40.190.10:FF:000050">
    <property type="entry name" value="Sulfonate ABC transporter substrate-binding protein"/>
    <property type="match status" value="1"/>
</dbReference>
<sequence>MSSRLTRRGLLGAASALSLGLVAGLRPRDARAEGKVLRIGVQKYGSLVLLKGKGSLDAALAPLGFTVTWTEFPAGPQLLEALNVGAVDFGTTGEAPPIFAQAAGAPLLYVGHEPPAPQGEAIIVPKDSAIATVADLKGKRVALNKGSNVHYLLVKALAAAGVDYKEITPVFLPPADARAAFEKGAVDAWAIWDPFLAAAQAATGARTLVDGTGLVANHQFYLAEQKFAEANPQVVDIVLKGLYDIGEEVKADPAAAARQLTASVGIPAPILTTAISRQAFGVKALSPEVIAEQQSIADTFFGLGLIPKAISIAEVVRKAAS</sequence>
<evidence type="ECO:0000256" key="5">
    <source>
        <dbReference type="ARBA" id="ARBA00055538"/>
    </source>
</evidence>
<dbReference type="InterPro" id="IPR006311">
    <property type="entry name" value="TAT_signal"/>
</dbReference>
<dbReference type="SUPFAM" id="SSF53850">
    <property type="entry name" value="Periplasmic binding protein-like II"/>
    <property type="match status" value="1"/>
</dbReference>
<dbReference type="InterPro" id="IPR015168">
    <property type="entry name" value="SsuA/THI5"/>
</dbReference>
<evidence type="ECO:0000313" key="8">
    <source>
        <dbReference type="EMBL" id="PWR20161.1"/>
    </source>
</evidence>
<dbReference type="GO" id="GO:0042597">
    <property type="term" value="C:periplasmic space"/>
    <property type="evidence" value="ECO:0007669"/>
    <property type="project" value="UniProtKB-SubCell"/>
</dbReference>
<dbReference type="PROSITE" id="PS51318">
    <property type="entry name" value="TAT"/>
    <property type="match status" value="1"/>
</dbReference>
<keyword evidence="3" id="KW-0813">Transport</keyword>
<comment type="similarity">
    <text evidence="2">Belongs to the bacterial solute-binding protein SsuA/TauA family.</text>
</comment>
<dbReference type="PANTHER" id="PTHR30024">
    <property type="entry name" value="ALIPHATIC SULFONATES-BINDING PROTEIN-RELATED"/>
    <property type="match status" value="1"/>
</dbReference>
<dbReference type="GO" id="GO:0042626">
    <property type="term" value="F:ATPase-coupled transmembrane transporter activity"/>
    <property type="evidence" value="ECO:0007669"/>
    <property type="project" value="InterPro"/>
</dbReference>
<comment type="caution">
    <text evidence="8">The sequence shown here is derived from an EMBL/GenBank/DDBJ whole genome shotgun (WGS) entry which is preliminary data.</text>
</comment>
<feature type="domain" description="Solute-binding protein family 3/N-terminal" evidence="7">
    <location>
        <begin position="36"/>
        <end position="252"/>
    </location>
</feature>
<dbReference type="SMART" id="SM00062">
    <property type="entry name" value="PBPb"/>
    <property type="match status" value="1"/>
</dbReference>
<dbReference type="CDD" id="cd13557">
    <property type="entry name" value="PBP2_SsuA"/>
    <property type="match status" value="1"/>
</dbReference>
<dbReference type="Proteomes" id="UP000245461">
    <property type="component" value="Unassembled WGS sequence"/>
</dbReference>
<proteinExistence type="inferred from homology"/>
<name>A0A317E0J0_9PROT</name>
<dbReference type="InterPro" id="IPR010067">
    <property type="entry name" value="ABC_SsuA_sub-bd"/>
</dbReference>
<dbReference type="NCBIfam" id="TIGR01728">
    <property type="entry name" value="SsuA_fam"/>
    <property type="match status" value="1"/>
</dbReference>